<dbReference type="Proteomes" id="UP000515163">
    <property type="component" value="Unplaced"/>
</dbReference>
<keyword evidence="5 7" id="KW-1133">Transmembrane helix</keyword>
<gene>
    <name evidence="10" type="primary">LOC116301276</name>
</gene>
<dbReference type="PANTHER" id="PTHR34093:SF1">
    <property type="entry name" value="CHLORIDE CHANNEL CLIC-LIKE PROTEIN 1"/>
    <property type="match status" value="1"/>
</dbReference>
<evidence type="ECO:0000256" key="5">
    <source>
        <dbReference type="ARBA" id="ARBA00022989"/>
    </source>
</evidence>
<dbReference type="AlphaFoldDB" id="A0A6P8IHH5"/>
<evidence type="ECO:0000256" key="8">
    <source>
        <dbReference type="SAM" id="SignalP"/>
    </source>
</evidence>
<accession>A0A6P8IHH5</accession>
<evidence type="ECO:0000256" key="2">
    <source>
        <dbReference type="ARBA" id="ARBA00005944"/>
    </source>
</evidence>
<keyword evidence="8" id="KW-0732">Signal</keyword>
<dbReference type="KEGG" id="aten:116301276"/>
<evidence type="ECO:0000256" key="4">
    <source>
        <dbReference type="ARBA" id="ARBA00022692"/>
    </source>
</evidence>
<proteinExistence type="inferred from homology"/>
<organism evidence="9 10">
    <name type="scientific">Actinia tenebrosa</name>
    <name type="common">Australian red waratah sea anemone</name>
    <dbReference type="NCBI Taxonomy" id="6105"/>
    <lineage>
        <taxon>Eukaryota</taxon>
        <taxon>Metazoa</taxon>
        <taxon>Cnidaria</taxon>
        <taxon>Anthozoa</taxon>
        <taxon>Hexacorallia</taxon>
        <taxon>Actiniaria</taxon>
        <taxon>Actiniidae</taxon>
        <taxon>Actinia</taxon>
    </lineage>
</organism>
<evidence type="ECO:0000256" key="3">
    <source>
        <dbReference type="ARBA" id="ARBA00015571"/>
    </source>
</evidence>
<evidence type="ECO:0000313" key="9">
    <source>
        <dbReference type="Proteomes" id="UP000515163"/>
    </source>
</evidence>
<dbReference type="InParanoid" id="A0A6P8IHH5"/>
<keyword evidence="9" id="KW-1185">Reference proteome</keyword>
<dbReference type="RefSeq" id="XP_031566169.1">
    <property type="nucleotide sequence ID" value="XM_031710309.1"/>
</dbReference>
<comment type="subcellular location">
    <subcellularLocation>
        <location evidence="1">Membrane</location>
        <topology evidence="1">Multi-pass membrane protein</topology>
    </subcellularLocation>
</comment>
<feature type="signal peptide" evidence="8">
    <location>
        <begin position="1"/>
        <end position="20"/>
    </location>
</feature>
<dbReference type="FunCoup" id="A0A6P8IHH5">
    <property type="interactions" value="1569"/>
</dbReference>
<keyword evidence="6 7" id="KW-0472">Membrane</keyword>
<protein>
    <recommendedName>
        <fullName evidence="3">Chloride channel CLIC-like protein 1</fullName>
    </recommendedName>
</protein>
<feature type="chain" id="PRO_5027580405" description="Chloride channel CLIC-like protein 1" evidence="8">
    <location>
        <begin position="21"/>
        <end position="495"/>
    </location>
</feature>
<reference evidence="10" key="1">
    <citation type="submission" date="2025-08" db="UniProtKB">
        <authorList>
            <consortium name="RefSeq"/>
        </authorList>
    </citation>
    <scope>IDENTIFICATION</scope>
    <source>
        <tissue evidence="10">Tentacle</tissue>
    </source>
</reference>
<name>A0A6P8IHH5_ACTTE</name>
<dbReference type="GO" id="GO:0005783">
    <property type="term" value="C:endoplasmic reticulum"/>
    <property type="evidence" value="ECO:0007669"/>
    <property type="project" value="TreeGrafter"/>
</dbReference>
<keyword evidence="4 7" id="KW-0812">Transmembrane</keyword>
<evidence type="ECO:0000256" key="1">
    <source>
        <dbReference type="ARBA" id="ARBA00004141"/>
    </source>
</evidence>
<comment type="similarity">
    <text evidence="2">Belongs to the chloride channel MCLC family.</text>
</comment>
<dbReference type="GeneID" id="116301276"/>
<dbReference type="Pfam" id="PF05934">
    <property type="entry name" value="MCLC"/>
    <property type="match status" value="1"/>
</dbReference>
<evidence type="ECO:0000256" key="6">
    <source>
        <dbReference type="ARBA" id="ARBA00023136"/>
    </source>
</evidence>
<evidence type="ECO:0000256" key="7">
    <source>
        <dbReference type="SAM" id="Phobius"/>
    </source>
</evidence>
<dbReference type="OrthoDB" id="10037397at2759"/>
<feature type="transmembrane region" description="Helical" evidence="7">
    <location>
        <begin position="230"/>
        <end position="246"/>
    </location>
</feature>
<feature type="transmembrane region" description="Helical" evidence="7">
    <location>
        <begin position="354"/>
        <end position="373"/>
    </location>
</feature>
<dbReference type="GO" id="GO:0016020">
    <property type="term" value="C:membrane"/>
    <property type="evidence" value="ECO:0007669"/>
    <property type="project" value="UniProtKB-SubCell"/>
</dbReference>
<dbReference type="PANTHER" id="PTHR34093">
    <property type="entry name" value="CHLORIDE CHANNEL CLIC-LIKE PROTEIN 1"/>
    <property type="match status" value="1"/>
</dbReference>
<feature type="transmembrane region" description="Helical" evidence="7">
    <location>
        <begin position="201"/>
        <end position="218"/>
    </location>
</feature>
<sequence length="495" mass="56660">MKLFKVLLVFLMSFVVIVCASDEKEDEEILSGIKDDWIDPHNMVDDTRVGSQGRWDKNGVGNHEWLDFMGACREKDSETALRSAFSNIQDELRSCKKKLEASSSSSSKQAEDIPIETASCDTPYFKQLVRVIHEATSNLKPFTEINLSAEQREIFKKFLNDEANIHDVNTILLNSITNRTMSDSFIDKSKVFFQSVLNTEALIFVIFLTVLVMLFIIFQIKTRLTALQQLSFLLIMLFIISIPWEWCRLYKKEFAKKQGIMMETLQKHCKTDHELGPIESLNLLWKSSFSTDDSSCAKYQEALLVDAVWEVAPSMAVSVTITRFFVQPLEHIADAVGKSFRALFQHLPLQWQPLMFLACLVITILLLICVRGFHVSSPFLRFGVGGQPALNNEHLLRIEHQMQQMAENKNVPAIENVRNGDQAIIQAILDITRAMNERSQQHDTLLREIRNKVQDIRRHCRQEEAVEHPDWELVENNRAPIPVSDQHATENGPAV</sequence>
<dbReference type="InterPro" id="IPR009231">
    <property type="entry name" value="Chloride_chnl_CLIC-like"/>
</dbReference>
<dbReference type="GO" id="GO:0005254">
    <property type="term" value="F:chloride channel activity"/>
    <property type="evidence" value="ECO:0007669"/>
    <property type="project" value="TreeGrafter"/>
</dbReference>
<evidence type="ECO:0000313" key="10">
    <source>
        <dbReference type="RefSeq" id="XP_031566169.1"/>
    </source>
</evidence>